<evidence type="ECO:0000313" key="9">
    <source>
        <dbReference type="Proteomes" id="UP000543419"/>
    </source>
</evidence>
<dbReference type="GO" id="GO:0004497">
    <property type="term" value="F:monooxygenase activity"/>
    <property type="evidence" value="ECO:0007669"/>
    <property type="project" value="UniProtKB-KW"/>
</dbReference>
<evidence type="ECO:0000313" key="8">
    <source>
        <dbReference type="EMBL" id="NMM97657.1"/>
    </source>
</evidence>
<dbReference type="Gene3D" id="3.20.20.30">
    <property type="entry name" value="Luciferase-like domain"/>
    <property type="match status" value="1"/>
</dbReference>
<organism evidence="8 9">
    <name type="scientific">Bifidobacterium olomucense</name>
    <dbReference type="NCBI Taxonomy" id="2675324"/>
    <lineage>
        <taxon>Bacteria</taxon>
        <taxon>Bacillati</taxon>
        <taxon>Actinomycetota</taxon>
        <taxon>Actinomycetes</taxon>
        <taxon>Bifidobacteriales</taxon>
        <taxon>Bifidobacteriaceae</taxon>
        <taxon>Bifidobacterium</taxon>
    </lineage>
</organism>
<feature type="binding site" evidence="6">
    <location>
        <position position="173"/>
    </location>
    <ligand>
        <name>FMN</name>
        <dbReference type="ChEBI" id="CHEBI:58210"/>
    </ligand>
</feature>
<evidence type="ECO:0000256" key="1">
    <source>
        <dbReference type="ARBA" id="ARBA00022630"/>
    </source>
</evidence>
<dbReference type="Proteomes" id="UP000543419">
    <property type="component" value="Unassembled WGS sequence"/>
</dbReference>
<keyword evidence="2 6" id="KW-0288">FMN</keyword>
<evidence type="ECO:0000256" key="5">
    <source>
        <dbReference type="ARBA" id="ARBA00033748"/>
    </source>
</evidence>
<dbReference type="InterPro" id="IPR051260">
    <property type="entry name" value="Diverse_substr_monoxygenases"/>
</dbReference>
<proteinExistence type="inferred from homology"/>
<feature type="binding site" evidence="6">
    <location>
        <position position="119"/>
    </location>
    <ligand>
        <name>FMN</name>
        <dbReference type="ChEBI" id="CHEBI:58210"/>
    </ligand>
</feature>
<keyword evidence="3" id="KW-0560">Oxidoreductase</keyword>
<dbReference type="SUPFAM" id="SSF51679">
    <property type="entry name" value="Bacterial luciferase-like"/>
    <property type="match status" value="1"/>
</dbReference>
<feature type="binding site" evidence="6">
    <location>
        <position position="245"/>
    </location>
    <ligand>
        <name>FMN</name>
        <dbReference type="ChEBI" id="CHEBI:58210"/>
    </ligand>
</feature>
<dbReference type="EMBL" id="JAAIIG010000002">
    <property type="protein sequence ID" value="NMM97657.1"/>
    <property type="molecule type" value="Genomic_DNA"/>
</dbReference>
<keyword evidence="4" id="KW-0503">Monooxygenase</keyword>
<dbReference type="InterPro" id="IPR011251">
    <property type="entry name" value="Luciferase-like_dom"/>
</dbReference>
<dbReference type="InterPro" id="IPR016215">
    <property type="entry name" value="NTA_MOA"/>
</dbReference>
<comment type="caution">
    <text evidence="8">The sequence shown here is derived from an EMBL/GenBank/DDBJ whole genome shotgun (WGS) entry which is preliminary data.</text>
</comment>
<reference evidence="8 9" key="1">
    <citation type="submission" date="2020-02" db="EMBL/GenBank/DDBJ databases">
        <title>Characterization of phylogenetic diversity of novel bifidobacterial species isolated in Czech ZOOs.</title>
        <authorList>
            <person name="Lugli G.A."/>
            <person name="Vera N.B."/>
            <person name="Ventura M."/>
        </authorList>
    </citation>
    <scope>NUCLEOTIDE SEQUENCE [LARGE SCALE GENOMIC DNA]</scope>
    <source>
        <strain evidence="8 9">DSM 109959</strain>
    </source>
</reference>
<evidence type="ECO:0000256" key="3">
    <source>
        <dbReference type="ARBA" id="ARBA00023002"/>
    </source>
</evidence>
<keyword evidence="1 6" id="KW-0285">Flavoprotein</keyword>
<evidence type="ECO:0000256" key="2">
    <source>
        <dbReference type="ARBA" id="ARBA00022643"/>
    </source>
</evidence>
<gene>
    <name evidence="8" type="ORF">G1C97_0606</name>
</gene>
<feature type="domain" description="Luciferase-like" evidence="7">
    <location>
        <begin position="40"/>
        <end position="404"/>
    </location>
</feature>
<feature type="binding site" evidence="6">
    <location>
        <position position="73"/>
    </location>
    <ligand>
        <name>FMN</name>
        <dbReference type="ChEBI" id="CHEBI:58210"/>
    </ligand>
</feature>
<dbReference type="RefSeq" id="WP_169240477.1">
    <property type="nucleotide sequence ID" value="NZ_JAAIIG010000002.1"/>
</dbReference>
<dbReference type="PANTHER" id="PTHR30011:SF16">
    <property type="entry name" value="C2H2 FINGER DOMAIN TRANSCRIPTION FACTOR (EUROFUNG)-RELATED"/>
    <property type="match status" value="1"/>
</dbReference>
<sequence>MGNNIKTQAAPLSSSGNRRIRLNAFDANCIGHQLPGLWRHPRDHSREYKDLAHWTELARLLERGLFDSIFIADALGPYDVYEGNADAALRAAAKIPINDPMMLVSAMAAVTEHLGFGITAGTAYEHPYPFARRMSTLDHLTNGRIGWNVVTGYLRSAANNMGHTDQMSHDERYDHADEYMEVLYKLWEGSWQDDAVVMDAEHDTFADPAKVHPINHHGKYFDVPGIHLCEPSPQRTPVIFQAGASPRGIRFAAQHAEAMFVAAPTRAQLARTVADMRDALEASGRGRYDARIYALMTVVADETDELAQAKYRDYFRYASETGNLVLNSGWSGVDLSKDDLDQPLDPVATNAIQTTVSSLSGAAGPDGERWTLRDSARINATGGPVVVGSGETVADAMQQTVAETDVDGFNLAYVVEPGTWEDIIDYVVPVLQRRGVYPTAYEGSTLRDRLFGRGDRLPENHIGSHYRHLA</sequence>
<accession>A0A7Y0EWD6</accession>
<dbReference type="Pfam" id="PF00296">
    <property type="entry name" value="Bac_luciferase"/>
    <property type="match status" value="1"/>
</dbReference>
<dbReference type="NCBIfam" id="TIGR03860">
    <property type="entry name" value="FMN_nitrolo"/>
    <property type="match status" value="1"/>
</dbReference>
<evidence type="ECO:0000259" key="7">
    <source>
        <dbReference type="Pfam" id="PF00296"/>
    </source>
</evidence>
<keyword evidence="9" id="KW-1185">Reference proteome</keyword>
<evidence type="ECO:0000256" key="4">
    <source>
        <dbReference type="ARBA" id="ARBA00023033"/>
    </source>
</evidence>
<dbReference type="PIRSF" id="PIRSF000337">
    <property type="entry name" value="NTA_MOA"/>
    <property type="match status" value="1"/>
</dbReference>
<protein>
    <submittedName>
        <fullName evidence="8">5,10-methylenetetrahydromethanopterin reductase</fullName>
    </submittedName>
</protein>
<feature type="binding site" evidence="6">
    <location>
        <position position="169"/>
    </location>
    <ligand>
        <name>FMN</name>
        <dbReference type="ChEBI" id="CHEBI:58210"/>
    </ligand>
</feature>
<dbReference type="GO" id="GO:0016705">
    <property type="term" value="F:oxidoreductase activity, acting on paired donors, with incorporation or reduction of molecular oxygen"/>
    <property type="evidence" value="ECO:0007669"/>
    <property type="project" value="InterPro"/>
</dbReference>
<dbReference type="AlphaFoldDB" id="A0A7Y0EWD6"/>
<name>A0A7Y0EWD6_9BIFI</name>
<dbReference type="PANTHER" id="PTHR30011">
    <property type="entry name" value="ALKANESULFONATE MONOOXYGENASE-RELATED"/>
    <property type="match status" value="1"/>
</dbReference>
<dbReference type="InterPro" id="IPR036661">
    <property type="entry name" value="Luciferase-like_sf"/>
</dbReference>
<evidence type="ECO:0000256" key="6">
    <source>
        <dbReference type="PIRSR" id="PIRSR000337-1"/>
    </source>
</evidence>
<comment type="similarity">
    <text evidence="5">Belongs to the NtaA/SnaA/DszA monooxygenase family.</text>
</comment>